<dbReference type="SUPFAM" id="SSF160424">
    <property type="entry name" value="BH3703-like"/>
    <property type="match status" value="2"/>
</dbReference>
<feature type="domain" description="TNT" evidence="1">
    <location>
        <begin position="584"/>
        <end position="670"/>
    </location>
</feature>
<organism evidence="2 3">
    <name type="scientific">Actinomadura meridiana</name>
    <dbReference type="NCBI Taxonomy" id="559626"/>
    <lineage>
        <taxon>Bacteria</taxon>
        <taxon>Bacillati</taxon>
        <taxon>Actinomycetota</taxon>
        <taxon>Actinomycetes</taxon>
        <taxon>Streptosporangiales</taxon>
        <taxon>Thermomonosporaceae</taxon>
        <taxon>Actinomadura</taxon>
    </lineage>
</organism>
<gene>
    <name evidence="2" type="ORF">GCM10022254_03420</name>
</gene>
<sequence length="672" mass="74769">MEGNPVRAFGVTATPQMVIIPVNLPERCHRPDAWRARGVTVQNDRIAEIEGRVIAFARGTAPSGWRRIDLHCIATVAVNDVALTVLTGEGETVTAETVPQELTGLLMDLRRAHYLSEQGTWFSMVAVIEPESARPLYNYDFDPLWDPPIPVEYWRRDQIVMPRDGANVPGWLRDRLEGREPEGGPAPDPGPLNPVEQMELLSNQVTLVIADHAPPLWRTVSGHYQAVGGQVEFPAMTCHREDGAVTPWTPPATAASLFDRLRAGTHAFQGSTWSRIDVEVVYEGGQVRCEASFTNDEEPRWDVAPSAADVRRELERFPRDDVPEWMTRLLGTRPQPVTVADEPIPPPGGLRKARIFDHAGPDGGPPGVSRPDVPPDEVERVTAYLREGPIVMAARSNAPDRLDRSRGKAVPLTFHTDGTWVWSGAVAYYLSEHGVAPEADLVAHIRANGFQVPEVDEDTMNAANAVVTGRDVPERILPEEPQPDWTTTLQHRLDQLRVDRAAYRIDGTAEGAWCLVPEKDRWTVFQWRNGERHKEISFDDTEQAAAHLLGQLLLQPGNTVPAERFEPLQGEPPLSLLRDRHVTELPTGTEVDRYGDPDGNVAYTARTPYPYRSLPREWQDRPYHVYRLRRPVDALTGTAVPWFGQPGGGKAYVFGRSIAELLADGVLTEVEN</sequence>
<proteinExistence type="predicted"/>
<dbReference type="InterPro" id="IPR025331">
    <property type="entry name" value="TNT"/>
</dbReference>
<evidence type="ECO:0000313" key="3">
    <source>
        <dbReference type="Proteomes" id="UP001501710"/>
    </source>
</evidence>
<reference evidence="3" key="1">
    <citation type="journal article" date="2019" name="Int. J. Syst. Evol. Microbiol.">
        <title>The Global Catalogue of Microorganisms (GCM) 10K type strain sequencing project: providing services to taxonomists for standard genome sequencing and annotation.</title>
        <authorList>
            <consortium name="The Broad Institute Genomics Platform"/>
            <consortium name="The Broad Institute Genome Sequencing Center for Infectious Disease"/>
            <person name="Wu L."/>
            <person name="Ma J."/>
        </authorList>
    </citation>
    <scope>NUCLEOTIDE SEQUENCE [LARGE SCALE GENOMIC DNA]</scope>
    <source>
        <strain evidence="3">JCM 17440</strain>
    </source>
</reference>
<comment type="caution">
    <text evidence="2">The sequence shown here is derived from an EMBL/GenBank/DDBJ whole genome shotgun (WGS) entry which is preliminary data.</text>
</comment>
<evidence type="ECO:0000313" key="2">
    <source>
        <dbReference type="EMBL" id="GAA4224298.1"/>
    </source>
</evidence>
<dbReference type="EMBL" id="BAABAS010000003">
    <property type="protein sequence ID" value="GAA4224298.1"/>
    <property type="molecule type" value="Genomic_DNA"/>
</dbReference>
<keyword evidence="3" id="KW-1185">Reference proteome</keyword>
<dbReference type="PANTHER" id="PTHR42059:SF1">
    <property type="entry name" value="TNT DOMAIN-CONTAINING PROTEIN"/>
    <property type="match status" value="1"/>
</dbReference>
<dbReference type="PANTHER" id="PTHR42059">
    <property type="entry name" value="TNT DOMAIN-CONTAINING PROTEIN"/>
    <property type="match status" value="1"/>
</dbReference>
<dbReference type="Pfam" id="PF14021">
    <property type="entry name" value="TNT"/>
    <property type="match status" value="1"/>
</dbReference>
<dbReference type="Proteomes" id="UP001501710">
    <property type="component" value="Unassembled WGS sequence"/>
</dbReference>
<evidence type="ECO:0000259" key="1">
    <source>
        <dbReference type="Pfam" id="PF14021"/>
    </source>
</evidence>
<accession>A0ABP8BS17</accession>
<dbReference type="InterPro" id="IPR036170">
    <property type="entry name" value="YezG-like_sf"/>
</dbReference>
<protein>
    <recommendedName>
        <fullName evidence="1">TNT domain-containing protein</fullName>
    </recommendedName>
</protein>
<dbReference type="InterPro" id="IPR053024">
    <property type="entry name" value="Fungal_surface_NADase"/>
</dbReference>
<name>A0ABP8BS17_9ACTN</name>